<name>A0A183FA08_HELPZ</name>
<comment type="similarity">
    <text evidence="1">Belongs to the phosphohexose mutase family.</text>
</comment>
<sequence length="178" mass="18942">LDGGLASKKKGSTLVVGGDGRFLSMEAVNVIIRVAAANGVSHLIIGQNGFLSTPAVSNLIRKGFDGKKIDGGIILTASHNPGGPKGDFGIKFNCENGGPAPDAVTNAIYAITTNISSYFTCPDLQCDFTKIGRYEYDIDNVGRFTVDVIDSVKDYVELMQKIFDFSKVTSNAIAHSFK</sequence>
<accession>A0A183FA08</accession>
<dbReference type="GO" id="GO:0005975">
    <property type="term" value="P:carbohydrate metabolic process"/>
    <property type="evidence" value="ECO:0007669"/>
    <property type="project" value="InterPro"/>
</dbReference>
<proteinExistence type="inferred from homology"/>
<evidence type="ECO:0000313" key="7">
    <source>
        <dbReference type="WBParaSite" id="HPBE_0000300001-mRNA-1"/>
    </source>
</evidence>
<evidence type="ECO:0000259" key="5">
    <source>
        <dbReference type="Pfam" id="PF02878"/>
    </source>
</evidence>
<organism evidence="6 7">
    <name type="scientific">Heligmosomoides polygyrus</name>
    <name type="common">Parasitic roundworm</name>
    <dbReference type="NCBI Taxonomy" id="6339"/>
    <lineage>
        <taxon>Eukaryota</taxon>
        <taxon>Metazoa</taxon>
        <taxon>Ecdysozoa</taxon>
        <taxon>Nematoda</taxon>
        <taxon>Chromadorea</taxon>
        <taxon>Rhabditida</taxon>
        <taxon>Rhabditina</taxon>
        <taxon>Rhabditomorpha</taxon>
        <taxon>Strongyloidea</taxon>
        <taxon>Heligmosomidae</taxon>
        <taxon>Heligmosomoides</taxon>
    </lineage>
</organism>
<evidence type="ECO:0000256" key="2">
    <source>
        <dbReference type="ARBA" id="ARBA00022723"/>
    </source>
</evidence>
<evidence type="ECO:0000256" key="1">
    <source>
        <dbReference type="ARBA" id="ARBA00010231"/>
    </source>
</evidence>
<evidence type="ECO:0000256" key="4">
    <source>
        <dbReference type="ARBA" id="ARBA00023235"/>
    </source>
</evidence>
<evidence type="ECO:0000313" key="6">
    <source>
        <dbReference type="Proteomes" id="UP000050761"/>
    </source>
</evidence>
<dbReference type="WBParaSite" id="HPBE_0000300001-mRNA-1">
    <property type="protein sequence ID" value="HPBE_0000300001-mRNA-1"/>
    <property type="gene ID" value="HPBE_0000300001"/>
</dbReference>
<protein>
    <submittedName>
        <fullName evidence="7">PGM_PMM_I domain-containing protein</fullName>
    </submittedName>
</protein>
<dbReference type="GO" id="GO:0000287">
    <property type="term" value="F:magnesium ion binding"/>
    <property type="evidence" value="ECO:0007669"/>
    <property type="project" value="InterPro"/>
</dbReference>
<dbReference type="PROSITE" id="PS00710">
    <property type="entry name" value="PGM_PMM"/>
    <property type="match status" value="1"/>
</dbReference>
<dbReference type="PANTHER" id="PTHR22573:SF2">
    <property type="entry name" value="PHOSPHOGLUCOMUTASE"/>
    <property type="match status" value="1"/>
</dbReference>
<dbReference type="InterPro" id="IPR016066">
    <property type="entry name" value="A-D-PHexomutase_CS"/>
</dbReference>
<dbReference type="FunFam" id="3.40.120.10:FF:000031">
    <property type="entry name" value="Phosphoglucomutase-like 5"/>
    <property type="match status" value="1"/>
</dbReference>
<dbReference type="PANTHER" id="PTHR22573">
    <property type="entry name" value="PHOSPHOHEXOMUTASE FAMILY MEMBER"/>
    <property type="match status" value="1"/>
</dbReference>
<evidence type="ECO:0000256" key="3">
    <source>
        <dbReference type="ARBA" id="ARBA00022842"/>
    </source>
</evidence>
<reference evidence="7" key="1">
    <citation type="submission" date="2019-09" db="UniProtKB">
        <authorList>
            <consortium name="WormBaseParasite"/>
        </authorList>
    </citation>
    <scope>IDENTIFICATION</scope>
</reference>
<dbReference type="InterPro" id="IPR016055">
    <property type="entry name" value="A-D-PHexomutase_a/b/a-I/II/III"/>
</dbReference>
<keyword evidence="2" id="KW-0479">Metal-binding</keyword>
<keyword evidence="3" id="KW-0460">Magnesium</keyword>
<dbReference type="GO" id="GO:0005829">
    <property type="term" value="C:cytosol"/>
    <property type="evidence" value="ECO:0007669"/>
    <property type="project" value="TreeGrafter"/>
</dbReference>
<dbReference type="SUPFAM" id="SSF53738">
    <property type="entry name" value="Phosphoglucomutase, first 3 domains"/>
    <property type="match status" value="1"/>
</dbReference>
<dbReference type="GO" id="GO:0004614">
    <property type="term" value="F:phosphoglucomutase activity"/>
    <property type="evidence" value="ECO:0007669"/>
    <property type="project" value="InterPro"/>
</dbReference>
<dbReference type="Pfam" id="PF02878">
    <property type="entry name" value="PGM_PMM_I"/>
    <property type="match status" value="1"/>
</dbReference>
<dbReference type="InterPro" id="IPR045244">
    <property type="entry name" value="PGM"/>
</dbReference>
<dbReference type="InterPro" id="IPR005844">
    <property type="entry name" value="A-D-PHexomutase_a/b/a-I"/>
</dbReference>
<dbReference type="Gene3D" id="3.40.120.10">
    <property type="entry name" value="Alpha-D-Glucose-1,6-Bisphosphate, subunit A, domain 3"/>
    <property type="match status" value="1"/>
</dbReference>
<feature type="domain" description="Alpha-D-phosphohexomutase alpha/beta/alpha" evidence="5">
    <location>
        <begin position="7"/>
        <end position="117"/>
    </location>
</feature>
<keyword evidence="4" id="KW-0413">Isomerase</keyword>
<keyword evidence="6" id="KW-1185">Reference proteome</keyword>
<dbReference type="AlphaFoldDB" id="A0A183FA08"/>
<dbReference type="Proteomes" id="UP000050761">
    <property type="component" value="Unassembled WGS sequence"/>
</dbReference>